<dbReference type="EMBL" id="QSWH01000003">
    <property type="protein sequence ID" value="RRR23053.1"/>
    <property type="molecule type" value="Genomic_DNA"/>
</dbReference>
<dbReference type="OrthoDB" id="9807829at2"/>
<sequence length="298" mass="33119">MRWLVPREHEAPRPALEALRARFPALVDPAATPLPRRFADGEIVDPLGRPWRAEDAVGAGDELWFHRELREETVPPVPLTILHRDAHLLVLDKPHDMATMPRGAHVLASALVRLRRATGITDLVPLHRLDRRTAGVLAFGIRPAERAAYQQLFARREVHKQYEARVRPGPSSPLPRTPGERLLLQDRLERPRGALTVRAVAGPPNAQTLLEVVAAEVDGTLRLRLHPRTGRTHQLRAQLSARDAPILGEDLYPQPGPEPPLPLQLLARRLAFEDPVTGEARAFLSAQELAAGPRTLDP</sequence>
<gene>
    <name evidence="5" type="ORF">DWV08_01595</name>
    <name evidence="6" type="ORF">DXU92_06725</name>
</gene>
<proteinExistence type="predicted"/>
<dbReference type="Proteomes" id="UP000254236">
    <property type="component" value="Chromosome"/>
</dbReference>
<evidence type="ECO:0000313" key="6">
    <source>
        <dbReference type="EMBL" id="RRR23053.1"/>
    </source>
</evidence>
<dbReference type="SUPFAM" id="SSF55120">
    <property type="entry name" value="Pseudouridine synthase"/>
    <property type="match status" value="1"/>
</dbReference>
<evidence type="ECO:0000256" key="1">
    <source>
        <dbReference type="ARBA" id="ARBA00000073"/>
    </source>
</evidence>
<evidence type="ECO:0000313" key="7">
    <source>
        <dbReference type="Proteomes" id="UP000254236"/>
    </source>
</evidence>
<dbReference type="AlphaFoldDB" id="A0A345YKI9"/>
<dbReference type="Gene3D" id="3.30.2350.10">
    <property type="entry name" value="Pseudouridine synthase"/>
    <property type="match status" value="1"/>
</dbReference>
<dbReference type="GO" id="GO:0009982">
    <property type="term" value="F:pseudouridine synthase activity"/>
    <property type="evidence" value="ECO:0007669"/>
    <property type="project" value="InterPro"/>
</dbReference>
<dbReference type="GO" id="GO:0140098">
    <property type="term" value="F:catalytic activity, acting on RNA"/>
    <property type="evidence" value="ECO:0007669"/>
    <property type="project" value="UniProtKB-ARBA"/>
</dbReference>
<dbReference type="InterPro" id="IPR006145">
    <property type="entry name" value="PsdUridine_synth_RsuA/RluA"/>
</dbReference>
<dbReference type="GO" id="GO:0003723">
    <property type="term" value="F:RNA binding"/>
    <property type="evidence" value="ECO:0007669"/>
    <property type="project" value="InterPro"/>
</dbReference>
<dbReference type="EMBL" id="CP031356">
    <property type="protein sequence ID" value="AXK44441.1"/>
    <property type="molecule type" value="Genomic_DNA"/>
</dbReference>
<dbReference type="PANTHER" id="PTHR21600">
    <property type="entry name" value="MITOCHONDRIAL RNA PSEUDOURIDINE SYNTHASE"/>
    <property type="match status" value="1"/>
</dbReference>
<dbReference type="RefSeq" id="WP_115412196.1">
    <property type="nucleotide sequence ID" value="NZ_ML133882.1"/>
</dbReference>
<protein>
    <recommendedName>
        <fullName evidence="2">RNA pseudouridylate synthase</fullName>
    </recommendedName>
    <alternativeName>
        <fullName evidence="3">RNA-uridine isomerase</fullName>
    </alternativeName>
</protein>
<name>A0A345YKI9_9MICO</name>
<evidence type="ECO:0000256" key="3">
    <source>
        <dbReference type="ARBA" id="ARBA00033164"/>
    </source>
</evidence>
<dbReference type="InterPro" id="IPR020103">
    <property type="entry name" value="PsdUridine_synth_cat_dom_sf"/>
</dbReference>
<accession>A0A345YKI9</accession>
<organism evidence="6 8">
    <name type="scientific">Brachybacterium saurashtrense</name>
    <dbReference type="NCBI Taxonomy" id="556288"/>
    <lineage>
        <taxon>Bacteria</taxon>
        <taxon>Bacillati</taxon>
        <taxon>Actinomycetota</taxon>
        <taxon>Actinomycetes</taxon>
        <taxon>Micrococcales</taxon>
        <taxon>Dermabacteraceae</taxon>
        <taxon>Brachybacterium</taxon>
    </lineage>
</organism>
<evidence type="ECO:0000313" key="5">
    <source>
        <dbReference type="EMBL" id="AXK44441.1"/>
    </source>
</evidence>
<comment type="catalytic activity">
    <reaction evidence="1">
        <text>a uridine in RNA = a pseudouridine in RNA</text>
        <dbReference type="Rhea" id="RHEA:48348"/>
        <dbReference type="Rhea" id="RHEA-COMP:12068"/>
        <dbReference type="Rhea" id="RHEA-COMP:12069"/>
        <dbReference type="ChEBI" id="CHEBI:65314"/>
        <dbReference type="ChEBI" id="CHEBI:65315"/>
    </reaction>
</comment>
<dbReference type="Pfam" id="PF00849">
    <property type="entry name" value="PseudoU_synth_2"/>
    <property type="match status" value="1"/>
</dbReference>
<reference evidence="5 7" key="1">
    <citation type="submission" date="2018-07" db="EMBL/GenBank/DDBJ databases">
        <title>Brachybacterium saurashtrense DSM 23186 genome sequence.</title>
        <authorList>
            <person name="Guo L."/>
        </authorList>
    </citation>
    <scope>NUCLEOTIDE SEQUENCE [LARGE SCALE GENOMIC DNA]</scope>
    <source>
        <strain evidence="5 7">DSM 23186</strain>
    </source>
</reference>
<dbReference type="GO" id="GO:0000455">
    <property type="term" value="P:enzyme-directed rRNA pseudouridine synthesis"/>
    <property type="evidence" value="ECO:0007669"/>
    <property type="project" value="TreeGrafter"/>
</dbReference>
<dbReference type="KEGG" id="bsau:DWV08_01595"/>
<dbReference type="PANTHER" id="PTHR21600:SF84">
    <property type="entry name" value="PSEUDOURIDINE SYNTHASE RSUA_RLUA-LIKE DOMAIN-CONTAINING PROTEIN"/>
    <property type="match status" value="1"/>
</dbReference>
<evidence type="ECO:0000313" key="8">
    <source>
        <dbReference type="Proteomes" id="UP000282185"/>
    </source>
</evidence>
<dbReference type="InterPro" id="IPR050188">
    <property type="entry name" value="RluA_PseudoU_synthase"/>
</dbReference>
<evidence type="ECO:0000259" key="4">
    <source>
        <dbReference type="Pfam" id="PF00849"/>
    </source>
</evidence>
<evidence type="ECO:0000256" key="2">
    <source>
        <dbReference type="ARBA" id="ARBA00031870"/>
    </source>
</evidence>
<reference evidence="6 8" key="2">
    <citation type="submission" date="2018-08" db="EMBL/GenBank/DDBJ databases">
        <title>Brachybacterium saurashtrense DSM 23186.</title>
        <authorList>
            <person name="Li Y."/>
        </authorList>
    </citation>
    <scope>NUCLEOTIDE SEQUENCE [LARGE SCALE GENOMIC DNA]</scope>
    <source>
        <strain evidence="6 8">DSM 23186</strain>
    </source>
</reference>
<feature type="domain" description="Pseudouridine synthase RsuA/RluA-like" evidence="4">
    <location>
        <begin position="87"/>
        <end position="241"/>
    </location>
</feature>
<dbReference type="Proteomes" id="UP000282185">
    <property type="component" value="Unassembled WGS sequence"/>
</dbReference>
<keyword evidence="7" id="KW-1185">Reference proteome</keyword>